<feature type="transmembrane region" description="Helical" evidence="2">
    <location>
        <begin position="305"/>
        <end position="326"/>
    </location>
</feature>
<organism evidence="4 5">
    <name type="scientific">Ziziphus jujuba var. spinosa</name>
    <dbReference type="NCBI Taxonomy" id="714518"/>
    <lineage>
        <taxon>Eukaryota</taxon>
        <taxon>Viridiplantae</taxon>
        <taxon>Streptophyta</taxon>
        <taxon>Embryophyta</taxon>
        <taxon>Tracheophyta</taxon>
        <taxon>Spermatophyta</taxon>
        <taxon>Magnoliopsida</taxon>
        <taxon>eudicotyledons</taxon>
        <taxon>Gunneridae</taxon>
        <taxon>Pentapetalae</taxon>
        <taxon>rosids</taxon>
        <taxon>fabids</taxon>
        <taxon>Rosales</taxon>
        <taxon>Rhamnaceae</taxon>
        <taxon>Paliureae</taxon>
        <taxon>Ziziphus</taxon>
    </lineage>
</organism>
<evidence type="ECO:0000256" key="2">
    <source>
        <dbReference type="SAM" id="Phobius"/>
    </source>
</evidence>
<dbReference type="InterPro" id="IPR007658">
    <property type="entry name" value="DUF594"/>
</dbReference>
<evidence type="ECO:0000259" key="3">
    <source>
        <dbReference type="Pfam" id="PF13968"/>
    </source>
</evidence>
<keyword evidence="2" id="KW-0812">Transmembrane</keyword>
<keyword evidence="2" id="KW-1133">Transmembrane helix</keyword>
<dbReference type="AlphaFoldDB" id="A0A978W1Q6"/>
<name>A0A978W1Q6_ZIZJJ</name>
<gene>
    <name evidence="4" type="ORF">FEM48_Zijuj01G0141500</name>
</gene>
<dbReference type="InterPro" id="IPR025315">
    <property type="entry name" value="DUF4220"/>
</dbReference>
<dbReference type="EMBL" id="JAEACU010000001">
    <property type="protein sequence ID" value="KAH7545890.1"/>
    <property type="molecule type" value="Genomic_DNA"/>
</dbReference>
<feature type="region of interest" description="Disordered" evidence="1">
    <location>
        <begin position="208"/>
        <end position="227"/>
    </location>
</feature>
<keyword evidence="2" id="KW-0472">Membrane</keyword>
<feature type="transmembrane region" description="Helical" evidence="2">
    <location>
        <begin position="114"/>
        <end position="133"/>
    </location>
</feature>
<protein>
    <recommendedName>
        <fullName evidence="3">DUF4220 domain-containing protein</fullName>
    </recommendedName>
</protein>
<evidence type="ECO:0000313" key="5">
    <source>
        <dbReference type="Proteomes" id="UP000813462"/>
    </source>
</evidence>
<evidence type="ECO:0000313" key="4">
    <source>
        <dbReference type="EMBL" id="KAH7545890.1"/>
    </source>
</evidence>
<proteinExistence type="predicted"/>
<sequence length="681" mass="77568">MELPIPNKVKKLWDSWDLRVCILVSLVLQVFLMLFASFRQRCRSKLLLVFIWFAYLLADWIAAVAIGLITKSQGNHCDHEGHQDFLAFWASFLLLHLGGPDSITSFALEDNEFWLRHLFGLILQFLAALYSYFLTLPDNKLRFPTAIILVVGTIKFAERTAALYLASLEHFGETVRPKPNPGPDYEKTEAVYSSIRWVRVTIPTQAAETTTTTAGNDKDPTSCADPQDISESDEFKLLEKAHEHFESFKGLIIGILLSSNVRESSRSFFLRRSADEAFRLVENELNFIYDVLHTKIVVVRNKFGYTIRFLSSCSVFGAFLLFYCAAEKYNMSPKFDTVLTYSLLSGAMAQDMISVFKLIFSDWTLIILNSSLRKCVPSIILKKSRWSGSVSQYNIINYCLDERPKCLYTLGGYLYCKGILENVKIWWCQSSKTVDTKLKLFIFNELRVKSRAANNLSAAVEACAQRGIWALLQNSSSYNKLKWSILEFQYAESLLVWHIATEICYLSAESTKLPDDGSKEICKVLSDYMFYIMVAQPAMVAPVMGNWHIAFQDTCAEANRYFNKFSRCEHMEACGRILKVETKSRPADVKGNVSKSVLFDGCILAKELINLDTDRWKLMSRVWLELLSYAAINCRPIVHAQQPSRGGELLTITWLLMNHLGLGTQFFEHEQQAGTKKVGVK</sequence>
<feature type="transmembrane region" description="Helical" evidence="2">
    <location>
        <begin position="47"/>
        <end position="69"/>
    </location>
</feature>
<dbReference type="PANTHER" id="PTHR31325">
    <property type="entry name" value="OS01G0798800 PROTEIN-RELATED"/>
    <property type="match status" value="1"/>
</dbReference>
<dbReference type="Pfam" id="PF04578">
    <property type="entry name" value="DUF594"/>
    <property type="match status" value="1"/>
</dbReference>
<dbReference type="Pfam" id="PF13968">
    <property type="entry name" value="DUF4220"/>
    <property type="match status" value="1"/>
</dbReference>
<dbReference type="Proteomes" id="UP000813462">
    <property type="component" value="Unassembled WGS sequence"/>
</dbReference>
<feature type="domain" description="DUF4220" evidence="3">
    <location>
        <begin position="52"/>
        <end position="398"/>
    </location>
</feature>
<comment type="caution">
    <text evidence="4">The sequence shown here is derived from an EMBL/GenBank/DDBJ whole genome shotgun (WGS) entry which is preliminary data.</text>
</comment>
<feature type="transmembrane region" description="Helical" evidence="2">
    <location>
        <begin position="16"/>
        <end position="35"/>
    </location>
</feature>
<reference evidence="4" key="1">
    <citation type="journal article" date="2021" name="Front. Plant Sci.">
        <title>Chromosome-Scale Genome Assembly for Chinese Sour Jujube and Insights Into Its Genome Evolution and Domestication Signature.</title>
        <authorList>
            <person name="Shen L.-Y."/>
            <person name="Luo H."/>
            <person name="Wang X.-L."/>
            <person name="Wang X.-M."/>
            <person name="Qiu X.-J."/>
            <person name="Liu H."/>
            <person name="Zhou S.-S."/>
            <person name="Jia K.-H."/>
            <person name="Nie S."/>
            <person name="Bao Y.-T."/>
            <person name="Zhang R.-G."/>
            <person name="Yun Q.-Z."/>
            <person name="Chai Y.-H."/>
            <person name="Lu J.-Y."/>
            <person name="Li Y."/>
            <person name="Zhao S.-W."/>
            <person name="Mao J.-F."/>
            <person name="Jia S.-G."/>
            <person name="Mao Y.-M."/>
        </authorList>
    </citation>
    <scope>NUCLEOTIDE SEQUENCE</scope>
    <source>
        <strain evidence="4">AT0</strain>
        <tissue evidence="4">Leaf</tissue>
    </source>
</reference>
<accession>A0A978W1Q6</accession>
<evidence type="ECO:0000256" key="1">
    <source>
        <dbReference type="SAM" id="MobiDB-lite"/>
    </source>
</evidence>